<evidence type="ECO:0000313" key="2">
    <source>
        <dbReference type="EMBL" id="RAJ05299.1"/>
    </source>
</evidence>
<feature type="domain" description="N-acetyltransferase" evidence="1">
    <location>
        <begin position="9"/>
        <end position="94"/>
    </location>
</feature>
<dbReference type="InterPro" id="IPR045057">
    <property type="entry name" value="Gcn5-rel_NAT"/>
</dbReference>
<dbReference type="RefSeq" id="WP_111597904.1">
    <property type="nucleotide sequence ID" value="NZ_QLLL01000004.1"/>
</dbReference>
<sequence length="99" mass="11438">MDIKQIPVTDNELAHQFEMKVNGQIAKIEYMMSGERMFLTHTEVPVSLEGQGVAAHMVEKVLQIIDERKLKLVPLCPYVASYLRKHPEWKRLLAHGIRI</sequence>
<reference evidence="2 3" key="1">
    <citation type="submission" date="2018-06" db="EMBL/GenBank/DDBJ databases">
        <title>Genomic Encyclopedia of Archaeal and Bacterial Type Strains, Phase II (KMG-II): from individual species to whole genera.</title>
        <authorList>
            <person name="Goeker M."/>
        </authorList>
    </citation>
    <scope>NUCLEOTIDE SEQUENCE [LARGE SCALE GENOMIC DNA]</scope>
    <source>
        <strain evidence="2 3">DSM 23857</strain>
    </source>
</reference>
<dbReference type="InterPro" id="IPR016181">
    <property type="entry name" value="Acyl_CoA_acyltransferase"/>
</dbReference>
<dbReference type="PANTHER" id="PTHR31435:SF10">
    <property type="entry name" value="BSR4717 PROTEIN"/>
    <property type="match status" value="1"/>
</dbReference>
<dbReference type="SUPFAM" id="SSF55729">
    <property type="entry name" value="Acyl-CoA N-acyltransferases (Nat)"/>
    <property type="match status" value="1"/>
</dbReference>
<gene>
    <name evidence="2" type="ORF">LX64_02456</name>
</gene>
<dbReference type="Pfam" id="PF14542">
    <property type="entry name" value="Acetyltransf_CG"/>
    <property type="match status" value="1"/>
</dbReference>
<dbReference type="Proteomes" id="UP000249547">
    <property type="component" value="Unassembled WGS sequence"/>
</dbReference>
<dbReference type="EMBL" id="QLLL01000004">
    <property type="protein sequence ID" value="RAJ05299.1"/>
    <property type="molecule type" value="Genomic_DNA"/>
</dbReference>
<dbReference type="OrthoDB" id="1120671at2"/>
<name>A0A327QL75_9BACT</name>
<organism evidence="2 3">
    <name type="scientific">Chitinophaga skermanii</name>
    <dbReference type="NCBI Taxonomy" id="331697"/>
    <lineage>
        <taxon>Bacteria</taxon>
        <taxon>Pseudomonadati</taxon>
        <taxon>Bacteroidota</taxon>
        <taxon>Chitinophagia</taxon>
        <taxon>Chitinophagales</taxon>
        <taxon>Chitinophagaceae</taxon>
        <taxon>Chitinophaga</taxon>
    </lineage>
</organism>
<comment type="caution">
    <text evidence="2">The sequence shown here is derived from an EMBL/GenBank/DDBJ whole genome shotgun (WGS) entry which is preliminary data.</text>
</comment>
<protein>
    <recommendedName>
        <fullName evidence="1">N-acetyltransferase domain-containing protein</fullName>
    </recommendedName>
</protein>
<dbReference type="PANTHER" id="PTHR31435">
    <property type="entry name" value="PROTEIN NATD1"/>
    <property type="match status" value="1"/>
</dbReference>
<accession>A0A327QL75</accession>
<keyword evidence="3" id="KW-1185">Reference proteome</keyword>
<proteinExistence type="predicted"/>
<dbReference type="Gene3D" id="3.40.630.30">
    <property type="match status" value="1"/>
</dbReference>
<evidence type="ECO:0000313" key="3">
    <source>
        <dbReference type="Proteomes" id="UP000249547"/>
    </source>
</evidence>
<dbReference type="AlphaFoldDB" id="A0A327QL75"/>
<dbReference type="PROSITE" id="PS51729">
    <property type="entry name" value="GNAT_YJDJ"/>
    <property type="match status" value="1"/>
</dbReference>
<evidence type="ECO:0000259" key="1">
    <source>
        <dbReference type="PROSITE" id="PS51729"/>
    </source>
</evidence>
<dbReference type="InterPro" id="IPR031165">
    <property type="entry name" value="GNAT_YJDJ"/>
</dbReference>